<feature type="signal peptide" evidence="1">
    <location>
        <begin position="1"/>
        <end position="20"/>
    </location>
</feature>
<sequence length="174" mass="18841">MIKTAAIVLAVLLVAILAFAAMRPDTFRVQRSASINAPSEKIYAFIDDFRQWQAWSPYEKLDPGMTRSLSGAQSGKGAVYQWDGSKAGSGRMEIVDGSPGSKVVIKLDFIKPFEGHNIAEFILEPSGGKTTVTWAMYGPSPFIAKLMGLFINMDTMIGKDFEAGLSNLKAVAEG</sequence>
<evidence type="ECO:0000256" key="1">
    <source>
        <dbReference type="SAM" id="SignalP"/>
    </source>
</evidence>
<dbReference type="InterPro" id="IPR019587">
    <property type="entry name" value="Polyketide_cyclase/dehydratase"/>
</dbReference>
<dbReference type="Proteomes" id="UP000704176">
    <property type="component" value="Unassembled WGS sequence"/>
</dbReference>
<name>A0ABS7VKM0_9HYPH</name>
<dbReference type="Gene3D" id="3.30.530.20">
    <property type="match status" value="1"/>
</dbReference>
<evidence type="ECO:0000313" key="2">
    <source>
        <dbReference type="EMBL" id="MBZ6076076.1"/>
    </source>
</evidence>
<dbReference type="EMBL" id="JAIRBM010000004">
    <property type="protein sequence ID" value="MBZ6076076.1"/>
    <property type="molecule type" value="Genomic_DNA"/>
</dbReference>
<reference evidence="2 3" key="1">
    <citation type="submission" date="2021-09" db="EMBL/GenBank/DDBJ databases">
        <title>The complete genome sequence of a new microorganism.</title>
        <authorList>
            <person name="Zi Z."/>
        </authorList>
    </citation>
    <scope>NUCLEOTIDE SEQUENCE [LARGE SCALE GENOMIC DNA]</scope>
    <source>
        <strain evidence="2 3">WGZ8</strain>
    </source>
</reference>
<evidence type="ECO:0000313" key="3">
    <source>
        <dbReference type="Proteomes" id="UP000704176"/>
    </source>
</evidence>
<dbReference type="Pfam" id="PF10604">
    <property type="entry name" value="Polyketide_cyc2"/>
    <property type="match status" value="1"/>
</dbReference>
<dbReference type="InterPro" id="IPR023393">
    <property type="entry name" value="START-like_dom_sf"/>
</dbReference>
<dbReference type="SUPFAM" id="SSF55961">
    <property type="entry name" value="Bet v1-like"/>
    <property type="match status" value="1"/>
</dbReference>
<comment type="caution">
    <text evidence="2">The sequence shown here is derived from an EMBL/GenBank/DDBJ whole genome shotgun (WGS) entry which is preliminary data.</text>
</comment>
<organism evidence="2 3">
    <name type="scientific">Microvirga puerhi</name>
    <dbReference type="NCBI Taxonomy" id="2876078"/>
    <lineage>
        <taxon>Bacteria</taxon>
        <taxon>Pseudomonadati</taxon>
        <taxon>Pseudomonadota</taxon>
        <taxon>Alphaproteobacteria</taxon>
        <taxon>Hyphomicrobiales</taxon>
        <taxon>Methylobacteriaceae</taxon>
        <taxon>Microvirga</taxon>
    </lineage>
</organism>
<proteinExistence type="predicted"/>
<protein>
    <submittedName>
        <fullName evidence="2">SRPBCC family protein</fullName>
    </submittedName>
</protein>
<dbReference type="RefSeq" id="WP_224312389.1">
    <property type="nucleotide sequence ID" value="NZ_JAIRBM010000004.1"/>
</dbReference>
<feature type="chain" id="PRO_5046192695" evidence="1">
    <location>
        <begin position="21"/>
        <end position="174"/>
    </location>
</feature>
<keyword evidence="1" id="KW-0732">Signal</keyword>
<keyword evidence="3" id="KW-1185">Reference proteome</keyword>
<accession>A0ABS7VKM0</accession>
<gene>
    <name evidence="2" type="ORF">K9B37_07205</name>
</gene>
<dbReference type="CDD" id="cd07818">
    <property type="entry name" value="SRPBCC_1"/>
    <property type="match status" value="1"/>
</dbReference>